<keyword evidence="2" id="KW-0238">DNA-binding</keyword>
<accession>A0A1G9YQJ8</accession>
<dbReference type="STRING" id="1137991.SAMN05660642_04084"/>
<protein>
    <submittedName>
        <fullName evidence="2">DNA-binding transcriptional regulator, MarR family</fullName>
    </submittedName>
</protein>
<dbReference type="EMBL" id="FNHE01000012">
    <property type="protein sequence ID" value="SDN11509.1"/>
    <property type="molecule type" value="Genomic_DNA"/>
</dbReference>
<dbReference type="InterPro" id="IPR036388">
    <property type="entry name" value="WH-like_DNA-bd_sf"/>
</dbReference>
<dbReference type="InterPro" id="IPR000835">
    <property type="entry name" value="HTH_MarR-typ"/>
</dbReference>
<dbReference type="InterPro" id="IPR039422">
    <property type="entry name" value="MarR/SlyA-like"/>
</dbReference>
<dbReference type="SMART" id="SM00347">
    <property type="entry name" value="HTH_MARR"/>
    <property type="match status" value="1"/>
</dbReference>
<dbReference type="GO" id="GO:0003677">
    <property type="term" value="F:DNA binding"/>
    <property type="evidence" value="ECO:0007669"/>
    <property type="project" value="UniProtKB-KW"/>
</dbReference>
<dbReference type="PANTHER" id="PTHR33164">
    <property type="entry name" value="TRANSCRIPTIONAL REGULATOR, MARR FAMILY"/>
    <property type="match status" value="1"/>
</dbReference>
<dbReference type="Gene3D" id="1.10.10.10">
    <property type="entry name" value="Winged helix-like DNA-binding domain superfamily/Winged helix DNA-binding domain"/>
    <property type="match status" value="1"/>
</dbReference>
<dbReference type="RefSeq" id="WP_091222724.1">
    <property type="nucleotide sequence ID" value="NZ_FNHE01000012.1"/>
</dbReference>
<evidence type="ECO:0000313" key="2">
    <source>
        <dbReference type="EMBL" id="SDN11509.1"/>
    </source>
</evidence>
<gene>
    <name evidence="2" type="ORF">SAMN05660642_04084</name>
</gene>
<dbReference type="PANTHER" id="PTHR33164:SF43">
    <property type="entry name" value="HTH-TYPE TRANSCRIPTIONAL REPRESSOR YETL"/>
    <property type="match status" value="1"/>
</dbReference>
<keyword evidence="3" id="KW-1185">Reference proteome</keyword>
<dbReference type="PROSITE" id="PS50995">
    <property type="entry name" value="HTH_MARR_2"/>
    <property type="match status" value="1"/>
</dbReference>
<name>A0A1G9YQJ8_9ACTN</name>
<proteinExistence type="predicted"/>
<feature type="domain" description="HTH marR-type" evidence="1">
    <location>
        <begin position="1"/>
        <end position="134"/>
    </location>
</feature>
<dbReference type="InterPro" id="IPR036390">
    <property type="entry name" value="WH_DNA-bd_sf"/>
</dbReference>
<evidence type="ECO:0000313" key="3">
    <source>
        <dbReference type="Proteomes" id="UP000198680"/>
    </source>
</evidence>
<reference evidence="3" key="1">
    <citation type="submission" date="2016-10" db="EMBL/GenBank/DDBJ databases">
        <authorList>
            <person name="Varghese N."/>
            <person name="Submissions S."/>
        </authorList>
    </citation>
    <scope>NUCLEOTIDE SEQUENCE [LARGE SCALE GENOMIC DNA]</scope>
    <source>
        <strain evidence="3">DSM 45419</strain>
    </source>
</reference>
<sequence>MERLTNLVGAFALAVADRVAAATEAACGAGGAAAAVLVHLSRHPETSVSDLAAVVGVGGSGGVRLVDRLAAQGLVTRAPSPTDRRTVLLRLTEAGGETARRVLHAREEAVRQTVEALGEDQRSVLEHLLPDLVAALPSSRTEVLRTCRLCDVTACRQAPGCPLDCWPPDDGGPA</sequence>
<organism evidence="2 3">
    <name type="scientific">Geodermatophilus siccatus</name>
    <dbReference type="NCBI Taxonomy" id="1137991"/>
    <lineage>
        <taxon>Bacteria</taxon>
        <taxon>Bacillati</taxon>
        <taxon>Actinomycetota</taxon>
        <taxon>Actinomycetes</taxon>
        <taxon>Geodermatophilales</taxon>
        <taxon>Geodermatophilaceae</taxon>
        <taxon>Geodermatophilus</taxon>
    </lineage>
</organism>
<dbReference type="Pfam" id="PF12802">
    <property type="entry name" value="MarR_2"/>
    <property type="match status" value="1"/>
</dbReference>
<dbReference type="GO" id="GO:0006950">
    <property type="term" value="P:response to stress"/>
    <property type="evidence" value="ECO:0007669"/>
    <property type="project" value="TreeGrafter"/>
</dbReference>
<dbReference type="GO" id="GO:0003700">
    <property type="term" value="F:DNA-binding transcription factor activity"/>
    <property type="evidence" value="ECO:0007669"/>
    <property type="project" value="InterPro"/>
</dbReference>
<dbReference type="PRINTS" id="PR00598">
    <property type="entry name" value="HTHMARR"/>
</dbReference>
<dbReference type="AlphaFoldDB" id="A0A1G9YQJ8"/>
<evidence type="ECO:0000259" key="1">
    <source>
        <dbReference type="PROSITE" id="PS50995"/>
    </source>
</evidence>
<dbReference type="Proteomes" id="UP000198680">
    <property type="component" value="Unassembled WGS sequence"/>
</dbReference>
<dbReference type="SUPFAM" id="SSF46785">
    <property type="entry name" value="Winged helix' DNA-binding domain"/>
    <property type="match status" value="1"/>
</dbReference>